<dbReference type="Pfam" id="PF00158">
    <property type="entry name" value="Sigma54_activat"/>
    <property type="match status" value="1"/>
</dbReference>
<evidence type="ECO:0000256" key="6">
    <source>
        <dbReference type="SAM" id="MobiDB-lite"/>
    </source>
</evidence>
<dbReference type="PROSITE" id="PS50045">
    <property type="entry name" value="SIGMA54_INTERACT_4"/>
    <property type="match status" value="1"/>
</dbReference>
<feature type="region of interest" description="Disordered" evidence="6">
    <location>
        <begin position="107"/>
        <end position="131"/>
    </location>
</feature>
<gene>
    <name evidence="9" type="ORF">LVJ94_35725</name>
</gene>
<keyword evidence="1" id="KW-0547">Nucleotide-binding</keyword>
<evidence type="ECO:0000256" key="1">
    <source>
        <dbReference type="ARBA" id="ARBA00022741"/>
    </source>
</evidence>
<accession>A0ABZ2KU87</accession>
<dbReference type="InterPro" id="IPR002197">
    <property type="entry name" value="HTH_Fis"/>
</dbReference>
<dbReference type="PROSITE" id="PS00688">
    <property type="entry name" value="SIGMA54_INTERACT_3"/>
    <property type="match status" value="1"/>
</dbReference>
<evidence type="ECO:0000256" key="4">
    <source>
        <dbReference type="ARBA" id="ARBA00023125"/>
    </source>
</evidence>
<dbReference type="Pfam" id="PF02954">
    <property type="entry name" value="HTH_8"/>
    <property type="match status" value="1"/>
</dbReference>
<dbReference type="InterPro" id="IPR003593">
    <property type="entry name" value="AAA+_ATPase"/>
</dbReference>
<feature type="domain" description="Sigma-54 factor interaction" evidence="8">
    <location>
        <begin position="138"/>
        <end position="368"/>
    </location>
</feature>
<dbReference type="SUPFAM" id="SSF46689">
    <property type="entry name" value="Homeodomain-like"/>
    <property type="match status" value="1"/>
</dbReference>
<protein>
    <submittedName>
        <fullName evidence="9">Sigma 54-interacting transcriptional regulator</fullName>
    </submittedName>
</protein>
<evidence type="ECO:0000313" key="10">
    <source>
        <dbReference type="Proteomes" id="UP001374803"/>
    </source>
</evidence>
<dbReference type="InterPro" id="IPR025662">
    <property type="entry name" value="Sigma_54_int_dom_ATP-bd_1"/>
</dbReference>
<proteinExistence type="predicted"/>
<dbReference type="Gene3D" id="1.10.8.60">
    <property type="match status" value="1"/>
</dbReference>
<dbReference type="Gene3D" id="2.60.200.20">
    <property type="match status" value="1"/>
</dbReference>
<evidence type="ECO:0000256" key="2">
    <source>
        <dbReference type="ARBA" id="ARBA00022840"/>
    </source>
</evidence>
<reference evidence="9" key="1">
    <citation type="submission" date="2021-12" db="EMBL/GenBank/DDBJ databases">
        <title>Discovery of the Pendulisporaceae a myxobacterial family with distinct sporulation behavior and unique specialized metabolism.</title>
        <authorList>
            <person name="Garcia R."/>
            <person name="Popoff A."/>
            <person name="Bader C.D."/>
            <person name="Loehr J."/>
            <person name="Walesch S."/>
            <person name="Walt C."/>
            <person name="Boldt J."/>
            <person name="Bunk B."/>
            <person name="Haeckl F.J.F.P.J."/>
            <person name="Gunesch A.P."/>
            <person name="Birkelbach J."/>
            <person name="Nuebel U."/>
            <person name="Pietschmann T."/>
            <person name="Bach T."/>
            <person name="Mueller R."/>
        </authorList>
    </citation>
    <scope>NUCLEOTIDE SEQUENCE</scope>
    <source>
        <strain evidence="9">MSr11367</strain>
    </source>
</reference>
<keyword evidence="3" id="KW-0805">Transcription regulation</keyword>
<feature type="domain" description="FHA" evidence="7">
    <location>
        <begin position="26"/>
        <end position="75"/>
    </location>
</feature>
<dbReference type="SMART" id="SM00240">
    <property type="entry name" value="FHA"/>
    <property type="match status" value="1"/>
</dbReference>
<dbReference type="InterPro" id="IPR002078">
    <property type="entry name" value="Sigma_54_int"/>
</dbReference>
<dbReference type="SMART" id="SM00382">
    <property type="entry name" value="AAA"/>
    <property type="match status" value="1"/>
</dbReference>
<dbReference type="InterPro" id="IPR009057">
    <property type="entry name" value="Homeodomain-like_sf"/>
</dbReference>
<dbReference type="InterPro" id="IPR000253">
    <property type="entry name" value="FHA_dom"/>
</dbReference>
<sequence length="453" mass="49411">MNAQRRLVVVGQAMFTGYVLPESGSLSVGRSEKSDVRIEDESISRKHARLHLGTGMVEIEDRGSVNGTRVRGERLALGQRVRILPGEAFHIGNVMVVIVADGDAPRQRLQSSPDQVETRRAHAGTQTGAREPAARAMHVIEDPAMQALYEMASRIAAGNIHVLVLGETGVGKELVAETIHERSPRHAGPFVCLNCAALSEQLLEAELFGYERGAFTGAVQSKQGLLESAHGGTVFLDEVGEMPMTLQAKLLRVLESRQLLRVGAVRPREVDVRFVAATNRDLQVAIQEGRFRSDLFFRLGGAKLMIPPLRERAVEIEPLAKAFAQRAARDLGRAQAPALSPEALNLLRAYPWPGNVRELRNFVERAVLLADGPWLAAEHFPIAEMAAFLPTRVPKIEPAPPSEASPASEREHILEVLRACAGNQSRAAKVLGIARSTLVARLDSYGVPRPRKT</sequence>
<dbReference type="InterPro" id="IPR025943">
    <property type="entry name" value="Sigma_54_int_dom_ATP-bd_2"/>
</dbReference>
<dbReference type="SUPFAM" id="SSF49879">
    <property type="entry name" value="SMAD/FHA domain"/>
    <property type="match status" value="1"/>
</dbReference>
<dbReference type="RefSeq" id="WP_394831880.1">
    <property type="nucleotide sequence ID" value="NZ_CP089929.1"/>
</dbReference>
<evidence type="ECO:0000256" key="3">
    <source>
        <dbReference type="ARBA" id="ARBA00023015"/>
    </source>
</evidence>
<keyword evidence="4" id="KW-0238">DNA-binding</keyword>
<keyword evidence="5" id="KW-0804">Transcription</keyword>
<evidence type="ECO:0000259" key="8">
    <source>
        <dbReference type="PROSITE" id="PS50045"/>
    </source>
</evidence>
<evidence type="ECO:0000256" key="5">
    <source>
        <dbReference type="ARBA" id="ARBA00023163"/>
    </source>
</evidence>
<dbReference type="Proteomes" id="UP001374803">
    <property type="component" value="Chromosome"/>
</dbReference>
<dbReference type="InterPro" id="IPR008984">
    <property type="entry name" value="SMAD_FHA_dom_sf"/>
</dbReference>
<dbReference type="PROSITE" id="PS00676">
    <property type="entry name" value="SIGMA54_INTERACT_2"/>
    <property type="match status" value="1"/>
</dbReference>
<evidence type="ECO:0000259" key="7">
    <source>
        <dbReference type="PROSITE" id="PS50006"/>
    </source>
</evidence>
<dbReference type="PROSITE" id="PS00675">
    <property type="entry name" value="SIGMA54_INTERACT_1"/>
    <property type="match status" value="1"/>
</dbReference>
<evidence type="ECO:0000313" key="9">
    <source>
        <dbReference type="EMBL" id="WXB02254.1"/>
    </source>
</evidence>
<dbReference type="CDD" id="cd00060">
    <property type="entry name" value="FHA"/>
    <property type="match status" value="1"/>
</dbReference>
<dbReference type="SUPFAM" id="SSF52540">
    <property type="entry name" value="P-loop containing nucleoside triphosphate hydrolases"/>
    <property type="match status" value="1"/>
</dbReference>
<dbReference type="CDD" id="cd00009">
    <property type="entry name" value="AAA"/>
    <property type="match status" value="1"/>
</dbReference>
<dbReference type="InterPro" id="IPR058031">
    <property type="entry name" value="AAA_lid_NorR"/>
</dbReference>
<name>A0ABZ2KU87_9BACT</name>
<dbReference type="PANTHER" id="PTHR32071">
    <property type="entry name" value="TRANSCRIPTIONAL REGULATORY PROTEIN"/>
    <property type="match status" value="1"/>
</dbReference>
<dbReference type="InterPro" id="IPR027417">
    <property type="entry name" value="P-loop_NTPase"/>
</dbReference>
<dbReference type="Gene3D" id="3.40.50.300">
    <property type="entry name" value="P-loop containing nucleotide triphosphate hydrolases"/>
    <property type="match status" value="1"/>
</dbReference>
<dbReference type="PRINTS" id="PR01590">
    <property type="entry name" value="HTHFIS"/>
</dbReference>
<dbReference type="InterPro" id="IPR025944">
    <property type="entry name" value="Sigma_54_int_dom_CS"/>
</dbReference>
<keyword evidence="10" id="KW-1185">Reference proteome</keyword>
<dbReference type="Pfam" id="PF25601">
    <property type="entry name" value="AAA_lid_14"/>
    <property type="match status" value="1"/>
</dbReference>
<dbReference type="PROSITE" id="PS50006">
    <property type="entry name" value="FHA_DOMAIN"/>
    <property type="match status" value="1"/>
</dbReference>
<organism evidence="9 10">
    <name type="scientific">Pendulispora rubella</name>
    <dbReference type="NCBI Taxonomy" id="2741070"/>
    <lineage>
        <taxon>Bacteria</taxon>
        <taxon>Pseudomonadati</taxon>
        <taxon>Myxococcota</taxon>
        <taxon>Myxococcia</taxon>
        <taxon>Myxococcales</taxon>
        <taxon>Sorangiineae</taxon>
        <taxon>Pendulisporaceae</taxon>
        <taxon>Pendulispora</taxon>
    </lineage>
</organism>
<dbReference type="EMBL" id="CP089983">
    <property type="protein sequence ID" value="WXB02254.1"/>
    <property type="molecule type" value="Genomic_DNA"/>
</dbReference>
<dbReference type="Pfam" id="PF00498">
    <property type="entry name" value="FHA"/>
    <property type="match status" value="1"/>
</dbReference>
<dbReference type="Gene3D" id="1.10.10.60">
    <property type="entry name" value="Homeodomain-like"/>
    <property type="match status" value="1"/>
</dbReference>
<keyword evidence="2" id="KW-0067">ATP-binding</keyword>